<dbReference type="PANTHER" id="PTHR12419">
    <property type="entry name" value="OTU DOMAIN CONTAINING PROTEIN"/>
    <property type="match status" value="1"/>
</dbReference>
<name>A0A7N0RHE4_KALFE</name>
<evidence type="ECO:0000256" key="1">
    <source>
        <dbReference type="ARBA" id="ARBA00000707"/>
    </source>
</evidence>
<dbReference type="Gene3D" id="3.90.70.80">
    <property type="match status" value="1"/>
</dbReference>
<accession>A0A7N0RHE4</accession>
<evidence type="ECO:0000313" key="8">
    <source>
        <dbReference type="EnsemblPlants" id="Kaladp0011s0015.1.v1.1"/>
    </source>
</evidence>
<dbReference type="InterPro" id="IPR003323">
    <property type="entry name" value="OTU_dom"/>
</dbReference>
<sequence>MHHSAKEKRSSKMTWIVAPHGSSTDSNLSDSLFTSTEVVVNPQALPILGVEENLREDHDLVILDDEQSDYCIVNKETTEKGNDLLRPNVVLAESSGAVVESHFCFLPFDFSCENMKYIAADAANYYYLSIKDDMVELQYEIDLRRAKNFEIKHVRADGNCLFSAVASQVCGNSKIFDLTRQTCISFMEQIQELFSQLFIEDFASYCVRKRNDKVYGEITELHALAHAYNRPIHIYSYSTEPVNVVHPPCDGNSTPIRLSYHLGNHNNSLVELPNGYDFKLAILLK</sequence>
<comment type="catalytic activity">
    <reaction evidence="1">
        <text>Thiol-dependent hydrolysis of ester, thioester, amide, peptide and isopeptide bonds formed by the C-terminal Gly of ubiquitin (a 76-residue protein attached to proteins as an intracellular targeting signal).</text>
        <dbReference type="EC" id="3.4.19.12"/>
    </reaction>
</comment>
<reference evidence="8" key="1">
    <citation type="submission" date="2021-01" db="UniProtKB">
        <authorList>
            <consortium name="EnsemblPlants"/>
        </authorList>
    </citation>
    <scope>IDENTIFICATION</scope>
</reference>
<dbReference type="InterPro" id="IPR050704">
    <property type="entry name" value="Peptidase_C85-like"/>
</dbReference>
<proteinExistence type="inferred from homology"/>
<evidence type="ECO:0000256" key="4">
    <source>
        <dbReference type="ARBA" id="ARBA00022670"/>
    </source>
</evidence>
<keyword evidence="9" id="KW-1185">Reference proteome</keyword>
<keyword evidence="4" id="KW-0645">Protease</keyword>
<organism evidence="8 9">
    <name type="scientific">Kalanchoe fedtschenkoi</name>
    <name type="common">Lavender scallops</name>
    <name type="synonym">South American air plant</name>
    <dbReference type="NCBI Taxonomy" id="63787"/>
    <lineage>
        <taxon>Eukaryota</taxon>
        <taxon>Viridiplantae</taxon>
        <taxon>Streptophyta</taxon>
        <taxon>Embryophyta</taxon>
        <taxon>Tracheophyta</taxon>
        <taxon>Spermatophyta</taxon>
        <taxon>Magnoliopsida</taxon>
        <taxon>eudicotyledons</taxon>
        <taxon>Gunneridae</taxon>
        <taxon>Pentapetalae</taxon>
        <taxon>Saxifragales</taxon>
        <taxon>Crassulaceae</taxon>
        <taxon>Kalanchoe</taxon>
    </lineage>
</organism>
<dbReference type="SUPFAM" id="SSF54001">
    <property type="entry name" value="Cysteine proteinases"/>
    <property type="match status" value="1"/>
</dbReference>
<dbReference type="InterPro" id="IPR038765">
    <property type="entry name" value="Papain-like_cys_pep_sf"/>
</dbReference>
<dbReference type="Pfam" id="PF02338">
    <property type="entry name" value="OTU"/>
    <property type="match status" value="1"/>
</dbReference>
<dbReference type="GO" id="GO:0006508">
    <property type="term" value="P:proteolysis"/>
    <property type="evidence" value="ECO:0007669"/>
    <property type="project" value="UniProtKB-KW"/>
</dbReference>
<dbReference type="EnsemblPlants" id="Kaladp0011s0015.1.v1.1">
    <property type="protein sequence ID" value="Kaladp0011s0015.1.v1.1"/>
    <property type="gene ID" value="Kaladp0011s0015.v1.1"/>
</dbReference>
<dbReference type="GO" id="GO:0061578">
    <property type="term" value="F:K63-linked deubiquitinase activity"/>
    <property type="evidence" value="ECO:0007669"/>
    <property type="project" value="TreeGrafter"/>
</dbReference>
<dbReference type="GO" id="GO:0004843">
    <property type="term" value="F:cysteine-type deubiquitinase activity"/>
    <property type="evidence" value="ECO:0007669"/>
    <property type="project" value="UniProtKB-EC"/>
</dbReference>
<dbReference type="GO" id="GO:0016579">
    <property type="term" value="P:protein deubiquitination"/>
    <property type="evidence" value="ECO:0007669"/>
    <property type="project" value="TreeGrafter"/>
</dbReference>
<dbReference type="Proteomes" id="UP000594263">
    <property type="component" value="Unplaced"/>
</dbReference>
<feature type="domain" description="OTU" evidence="7">
    <location>
        <begin position="149"/>
        <end position="272"/>
    </location>
</feature>
<dbReference type="PROSITE" id="PS50802">
    <property type="entry name" value="OTU"/>
    <property type="match status" value="1"/>
</dbReference>
<dbReference type="Gramene" id="Kaladp0011s0015.1.v1.1">
    <property type="protein sequence ID" value="Kaladp0011s0015.1.v1.1"/>
    <property type="gene ID" value="Kaladp0011s0015.v1.1"/>
</dbReference>
<dbReference type="PANTHER" id="PTHR12419:SF4">
    <property type="entry name" value="OTU DOMAIN-CONTAINING PROTEIN 5"/>
    <property type="match status" value="1"/>
</dbReference>
<evidence type="ECO:0000259" key="7">
    <source>
        <dbReference type="PROSITE" id="PS50802"/>
    </source>
</evidence>
<evidence type="ECO:0000256" key="6">
    <source>
        <dbReference type="ARBA" id="ARBA00022801"/>
    </source>
</evidence>
<comment type="similarity">
    <text evidence="2">Belongs to the peptidase C85 family.</text>
</comment>
<evidence type="ECO:0000313" key="9">
    <source>
        <dbReference type="Proteomes" id="UP000594263"/>
    </source>
</evidence>
<dbReference type="EC" id="3.4.19.12" evidence="3"/>
<keyword evidence="6" id="KW-0378">Hydrolase</keyword>
<dbReference type="AlphaFoldDB" id="A0A7N0RHE4"/>
<evidence type="ECO:0000256" key="5">
    <source>
        <dbReference type="ARBA" id="ARBA00022786"/>
    </source>
</evidence>
<protein>
    <recommendedName>
        <fullName evidence="3">ubiquitinyl hydrolase 1</fullName>
        <ecNumber evidence="3">3.4.19.12</ecNumber>
    </recommendedName>
</protein>
<evidence type="ECO:0000256" key="2">
    <source>
        <dbReference type="ARBA" id="ARBA00010407"/>
    </source>
</evidence>
<evidence type="ECO:0000256" key="3">
    <source>
        <dbReference type="ARBA" id="ARBA00012759"/>
    </source>
</evidence>
<keyword evidence="5" id="KW-0833">Ubl conjugation pathway</keyword>